<dbReference type="Proteomes" id="UP000095286">
    <property type="component" value="Unplaced"/>
</dbReference>
<evidence type="ECO:0000313" key="1">
    <source>
        <dbReference type="Proteomes" id="UP000095286"/>
    </source>
</evidence>
<proteinExistence type="predicted"/>
<protein>
    <submittedName>
        <fullName evidence="2">Integrase catalytic domain-containing protein</fullName>
    </submittedName>
</protein>
<evidence type="ECO:0000313" key="2">
    <source>
        <dbReference type="WBParaSite" id="RSKR_0000450400.1"/>
    </source>
</evidence>
<accession>A0AC35TUP3</accession>
<organism evidence="1 2">
    <name type="scientific">Rhabditophanes sp. KR3021</name>
    <dbReference type="NCBI Taxonomy" id="114890"/>
    <lineage>
        <taxon>Eukaryota</taxon>
        <taxon>Metazoa</taxon>
        <taxon>Ecdysozoa</taxon>
        <taxon>Nematoda</taxon>
        <taxon>Chromadorea</taxon>
        <taxon>Rhabditida</taxon>
        <taxon>Tylenchina</taxon>
        <taxon>Panagrolaimomorpha</taxon>
        <taxon>Strongyloidoidea</taxon>
        <taxon>Alloionematidae</taxon>
        <taxon>Rhabditophanes</taxon>
    </lineage>
</organism>
<dbReference type="WBParaSite" id="RSKR_0000450400.1">
    <property type="protein sequence ID" value="RSKR_0000450400.1"/>
    <property type="gene ID" value="RSKR_0000450400"/>
</dbReference>
<reference evidence="2" key="1">
    <citation type="submission" date="2016-11" db="UniProtKB">
        <authorList>
            <consortium name="WormBaseParasite"/>
        </authorList>
    </citation>
    <scope>IDENTIFICATION</scope>
    <source>
        <strain evidence="2">KR3021</strain>
    </source>
</reference>
<sequence>MIDQESIVVANLMDDEDGISVFICNNLDHVFEKYHCVIVMFYAYRCCHSENATYELMKLLITLELKTMIKWIETMIDPNAMETDGKVDDDFEEQIVSENA</sequence>
<name>A0AC35TUP3_9BILA</name>